<dbReference type="Pfam" id="PF23325">
    <property type="entry name" value="TPR_28"/>
    <property type="match status" value="1"/>
</dbReference>
<dbReference type="EMBL" id="JXLN01011966">
    <property type="protein sequence ID" value="KPM07874.1"/>
    <property type="molecule type" value="Genomic_DNA"/>
</dbReference>
<accession>A0A132AA84</accession>
<dbReference type="InterPro" id="IPR056604">
    <property type="entry name" value="GBF1-like_TPR"/>
</dbReference>
<dbReference type="PANTHER" id="PTHR10663:SF388">
    <property type="entry name" value="GOLGI-SPECIFIC BREFELDIN A-RESISTANCE GUANINE NUCLEOTIDE EXCHANGE FACTOR 1"/>
    <property type="match status" value="1"/>
</dbReference>
<dbReference type="VEuPathDB" id="VectorBase:SSCA008422"/>
<feature type="compositionally biased region" description="Polar residues" evidence="1">
    <location>
        <begin position="155"/>
        <end position="164"/>
    </location>
</feature>
<evidence type="ECO:0000259" key="2">
    <source>
        <dbReference type="Pfam" id="PF23325"/>
    </source>
</evidence>
<sequence>MCDPIGMDETRMRATNLLCKVFLQHLQPLFTLETFTALWLTILDFMDKYIKADMQTELVKEAIPESLKNILLVMRTAGCFNELLASITWDRINIFLPNLRDELMTPQINLNDSYFNSNPKDNNLFNEKSSAAFVAPTQNNEIESPEVYTPEPRSDSSINPNESYDTNHEVLERSDSEFKKEKSAASIDDIQLLKKQNESQAKRNSEPNTLVYNLPSTFIDMESVRKLCVSIKCNQSQFDRISCLYSKNVVDENQIRQPLEGSNIIGNNQSIGTTINALAPNFTTANDLVNQSYPWPSPSSNEDS</sequence>
<comment type="caution">
    <text evidence="3">The sequence shown here is derived from an EMBL/GenBank/DDBJ whole genome shotgun (WGS) entry which is preliminary data.</text>
</comment>
<proteinExistence type="predicted"/>
<dbReference type="OrthoDB" id="10258608at2759"/>
<evidence type="ECO:0000313" key="3">
    <source>
        <dbReference type="EMBL" id="KPM07874.1"/>
    </source>
</evidence>
<protein>
    <submittedName>
        <fullName evidence="3">Golgi-specific brefeldin A-resistance guanine nucleotide exchange factor 1-like protein</fullName>
    </submittedName>
</protein>
<dbReference type="Proteomes" id="UP000616769">
    <property type="component" value="Unassembled WGS sequence"/>
</dbReference>
<feature type="domain" description="GBF1-like tetratricopeptide repeats" evidence="2">
    <location>
        <begin position="2"/>
        <end position="80"/>
    </location>
</feature>
<reference evidence="3 4" key="1">
    <citation type="journal article" date="2015" name="Parasit. Vectors">
        <title>Draft genome of the scabies mite.</title>
        <authorList>
            <person name="Rider S.D.Jr."/>
            <person name="Morgan M.S."/>
            <person name="Arlian L.G."/>
        </authorList>
    </citation>
    <scope>NUCLEOTIDE SEQUENCE [LARGE SCALE GENOMIC DNA]</scope>
    <source>
        <strain evidence="3">Arlian Lab</strain>
    </source>
</reference>
<organism evidence="3 4">
    <name type="scientific">Sarcoptes scabiei</name>
    <name type="common">Itch mite</name>
    <name type="synonym">Acarus scabiei</name>
    <dbReference type="NCBI Taxonomy" id="52283"/>
    <lineage>
        <taxon>Eukaryota</taxon>
        <taxon>Metazoa</taxon>
        <taxon>Ecdysozoa</taxon>
        <taxon>Arthropoda</taxon>
        <taxon>Chelicerata</taxon>
        <taxon>Arachnida</taxon>
        <taxon>Acari</taxon>
        <taxon>Acariformes</taxon>
        <taxon>Sarcoptiformes</taxon>
        <taxon>Astigmata</taxon>
        <taxon>Psoroptidia</taxon>
        <taxon>Sarcoptoidea</taxon>
        <taxon>Sarcoptidae</taxon>
        <taxon>Sarcoptinae</taxon>
        <taxon>Sarcoptes</taxon>
    </lineage>
</organism>
<feature type="region of interest" description="Disordered" evidence="1">
    <location>
        <begin position="139"/>
        <end position="166"/>
    </location>
</feature>
<gene>
    <name evidence="3" type="ORF">QR98_0063820</name>
</gene>
<name>A0A132AA84_SARSC</name>
<dbReference type="AlphaFoldDB" id="A0A132AA84"/>
<evidence type="ECO:0000256" key="1">
    <source>
        <dbReference type="SAM" id="MobiDB-lite"/>
    </source>
</evidence>
<evidence type="ECO:0000313" key="4">
    <source>
        <dbReference type="Proteomes" id="UP000616769"/>
    </source>
</evidence>
<dbReference type="PANTHER" id="PTHR10663">
    <property type="entry name" value="GUANYL-NUCLEOTIDE EXCHANGE FACTOR"/>
    <property type="match status" value="1"/>
</dbReference>